<dbReference type="GO" id="GO:0032259">
    <property type="term" value="P:methylation"/>
    <property type="evidence" value="ECO:0007669"/>
    <property type="project" value="UniProtKB-KW"/>
</dbReference>
<feature type="compositionally biased region" description="Polar residues" evidence="1">
    <location>
        <begin position="47"/>
        <end position="67"/>
    </location>
</feature>
<name>A0A7Y9T8C5_9BACT</name>
<keyword evidence="3" id="KW-0489">Methyltransferase</keyword>
<feature type="region of interest" description="Disordered" evidence="1">
    <location>
        <begin position="31"/>
        <end position="71"/>
    </location>
</feature>
<reference evidence="3 4" key="1">
    <citation type="submission" date="2020-07" db="EMBL/GenBank/DDBJ databases">
        <title>Genomic Encyclopedia of Type Strains, Phase IV (KMG-V): Genome sequencing to study the core and pangenomes of soil and plant-associated prokaryotes.</title>
        <authorList>
            <person name="Whitman W."/>
        </authorList>
    </citation>
    <scope>NUCLEOTIDE SEQUENCE [LARGE SCALE GENOMIC DNA]</scope>
    <source>
        <strain evidence="3 4">M8UP30</strain>
    </source>
</reference>
<evidence type="ECO:0000259" key="2">
    <source>
        <dbReference type="Pfam" id="PF13649"/>
    </source>
</evidence>
<gene>
    <name evidence="3" type="ORF">HDF12_000750</name>
</gene>
<sequence length="249" mass="26674">MTLFSGSPWLGLGRVFLVLVLTVGVCVSSSGQTGAGTQRSLDKATAMMSTSPDPAQDVTQRPTSTPYSGDLSIFEYPDRDKKLQIDRVMDLLGIVAGKNVADIGAGSGWFTVRASRRVGATGAVIAEDINPLAIEYIGKRALKEDLSNVRTVLGSPDDPRLPTGSVDAVLMLKVYHEIAHPVPTMKVLQKALRPGAKVGIIDRNGNGADHGLNHDVVVKEMGQAGYKLVGTYDFTKADGQDYFLIFQVR</sequence>
<dbReference type="Gene3D" id="3.40.50.150">
    <property type="entry name" value="Vaccinia Virus protein VP39"/>
    <property type="match status" value="1"/>
</dbReference>
<protein>
    <submittedName>
        <fullName evidence="3">SAM-dependent methyltransferase</fullName>
    </submittedName>
</protein>
<organism evidence="3 4">
    <name type="scientific">Tunturiibacter lichenicola</name>
    <dbReference type="NCBI Taxonomy" id="2051959"/>
    <lineage>
        <taxon>Bacteria</taxon>
        <taxon>Pseudomonadati</taxon>
        <taxon>Acidobacteriota</taxon>
        <taxon>Terriglobia</taxon>
        <taxon>Terriglobales</taxon>
        <taxon>Acidobacteriaceae</taxon>
        <taxon>Tunturiibacter</taxon>
    </lineage>
</organism>
<keyword evidence="3" id="KW-0808">Transferase</keyword>
<proteinExistence type="predicted"/>
<dbReference type="GO" id="GO:0008168">
    <property type="term" value="F:methyltransferase activity"/>
    <property type="evidence" value="ECO:0007669"/>
    <property type="project" value="UniProtKB-KW"/>
</dbReference>
<accession>A0A7Y9T8C5</accession>
<evidence type="ECO:0000313" key="4">
    <source>
        <dbReference type="Proteomes" id="UP000534186"/>
    </source>
</evidence>
<feature type="domain" description="Methyltransferase" evidence="2">
    <location>
        <begin position="100"/>
        <end position="195"/>
    </location>
</feature>
<dbReference type="Proteomes" id="UP000534186">
    <property type="component" value="Unassembled WGS sequence"/>
</dbReference>
<dbReference type="InterPro" id="IPR029063">
    <property type="entry name" value="SAM-dependent_MTases_sf"/>
</dbReference>
<dbReference type="InterPro" id="IPR041698">
    <property type="entry name" value="Methyltransf_25"/>
</dbReference>
<evidence type="ECO:0000313" key="3">
    <source>
        <dbReference type="EMBL" id="NYF50385.1"/>
    </source>
</evidence>
<dbReference type="EMBL" id="JACCCV010000001">
    <property type="protein sequence ID" value="NYF50385.1"/>
    <property type="molecule type" value="Genomic_DNA"/>
</dbReference>
<comment type="caution">
    <text evidence="3">The sequence shown here is derived from an EMBL/GenBank/DDBJ whole genome shotgun (WGS) entry which is preliminary data.</text>
</comment>
<dbReference type="Pfam" id="PF13649">
    <property type="entry name" value="Methyltransf_25"/>
    <property type="match status" value="1"/>
</dbReference>
<evidence type="ECO:0000256" key="1">
    <source>
        <dbReference type="SAM" id="MobiDB-lite"/>
    </source>
</evidence>
<dbReference type="AlphaFoldDB" id="A0A7Y9T8C5"/>
<dbReference type="CDD" id="cd02440">
    <property type="entry name" value="AdoMet_MTases"/>
    <property type="match status" value="1"/>
</dbReference>
<dbReference type="SUPFAM" id="SSF53335">
    <property type="entry name" value="S-adenosyl-L-methionine-dependent methyltransferases"/>
    <property type="match status" value="1"/>
</dbReference>